<keyword evidence="6" id="KW-1278">Translocase</keyword>
<evidence type="ECO:0000256" key="1">
    <source>
        <dbReference type="ARBA" id="ARBA00004202"/>
    </source>
</evidence>
<keyword evidence="3 8" id="KW-1003">Cell membrane</keyword>
<evidence type="ECO:0000256" key="6">
    <source>
        <dbReference type="ARBA" id="ARBA00022967"/>
    </source>
</evidence>
<dbReference type="InterPro" id="IPR015856">
    <property type="entry name" value="ABC_transpr_CbiO/EcfA_su"/>
</dbReference>
<dbReference type="InterPro" id="IPR030947">
    <property type="entry name" value="EcfA_1"/>
</dbReference>
<dbReference type="InterPro" id="IPR017871">
    <property type="entry name" value="ABC_transporter-like_CS"/>
</dbReference>
<evidence type="ECO:0000256" key="3">
    <source>
        <dbReference type="ARBA" id="ARBA00022475"/>
    </source>
</evidence>
<dbReference type="EMBL" id="CP014672">
    <property type="protein sequence ID" value="ANW99794.1"/>
    <property type="molecule type" value="Genomic_DNA"/>
</dbReference>
<comment type="subunit">
    <text evidence="8">Forms a stable energy-coupling factor (ECF) transporter complex composed of 2 membrane-embedded substrate-binding proteins (S component), 2 ATP-binding proteins (A component) and 2 transmembrane proteins (T component).</text>
</comment>
<dbReference type="PROSITE" id="PS50893">
    <property type="entry name" value="ABC_TRANSPORTER_2"/>
    <property type="match status" value="2"/>
</dbReference>
<gene>
    <name evidence="10" type="ORF">CSTERTH_12515</name>
</gene>
<proteinExistence type="inferred from homology"/>
<dbReference type="NCBIfam" id="TIGR04520">
    <property type="entry name" value="ECF_ATPase_1"/>
    <property type="match status" value="1"/>
</dbReference>
<organism evidence="10 11">
    <name type="scientific">Thermoclostridium stercorarium subsp. thermolacticum DSM 2910</name>
    <dbReference type="NCBI Taxonomy" id="1121336"/>
    <lineage>
        <taxon>Bacteria</taxon>
        <taxon>Bacillati</taxon>
        <taxon>Bacillota</taxon>
        <taxon>Clostridia</taxon>
        <taxon>Eubacteriales</taxon>
        <taxon>Oscillospiraceae</taxon>
        <taxon>Thermoclostridium</taxon>
    </lineage>
</organism>
<dbReference type="GO" id="GO:0016887">
    <property type="term" value="F:ATP hydrolysis activity"/>
    <property type="evidence" value="ECO:0007669"/>
    <property type="project" value="InterPro"/>
</dbReference>
<accession>A0A1B1YG99</accession>
<feature type="domain" description="ABC transporter" evidence="9">
    <location>
        <begin position="305"/>
        <end position="544"/>
    </location>
</feature>
<comment type="similarity">
    <text evidence="8">Belongs to the ABC transporter superfamily. Energy-coupling factor EcfA family.</text>
</comment>
<dbReference type="AlphaFoldDB" id="A0A1B1YG99"/>
<dbReference type="InterPro" id="IPR003439">
    <property type="entry name" value="ABC_transporter-like_ATP-bd"/>
</dbReference>
<evidence type="ECO:0000256" key="7">
    <source>
        <dbReference type="ARBA" id="ARBA00023136"/>
    </source>
</evidence>
<evidence type="ECO:0000256" key="2">
    <source>
        <dbReference type="ARBA" id="ARBA00022448"/>
    </source>
</evidence>
<reference evidence="10 11" key="1">
    <citation type="submission" date="2016-02" db="EMBL/GenBank/DDBJ databases">
        <title>Comparison of Clostridium stercorarium subspecies using comparative genomics and transcriptomics.</title>
        <authorList>
            <person name="Schellenberg J."/>
            <person name="Thallinger G."/>
            <person name="Levin D.B."/>
            <person name="Zhang X."/>
            <person name="Alvare G."/>
            <person name="Fristensky B."/>
            <person name="Sparling R."/>
        </authorList>
    </citation>
    <scope>NUCLEOTIDE SEQUENCE [LARGE SCALE GENOMIC DNA]</scope>
    <source>
        <strain evidence="10 11">DSM 2910</strain>
    </source>
</reference>
<keyword evidence="7 8" id="KW-0472">Membrane</keyword>
<protein>
    <recommendedName>
        <fullName evidence="8">Energy-coupling factor transporter ATP-binding protein EcfA2</fullName>
        <ecNumber evidence="8">7.-.-.-</ecNumber>
    </recommendedName>
</protein>
<evidence type="ECO:0000256" key="4">
    <source>
        <dbReference type="ARBA" id="ARBA00022741"/>
    </source>
</evidence>
<dbReference type="PROSITE" id="PS00211">
    <property type="entry name" value="ABC_TRANSPORTER_1"/>
    <property type="match status" value="2"/>
</dbReference>
<evidence type="ECO:0000256" key="5">
    <source>
        <dbReference type="ARBA" id="ARBA00022840"/>
    </source>
</evidence>
<dbReference type="SUPFAM" id="SSF52540">
    <property type="entry name" value="P-loop containing nucleoside triphosphate hydrolases"/>
    <property type="match status" value="2"/>
</dbReference>
<name>A0A1B1YG99_THEST</name>
<dbReference type="SMART" id="SM00382">
    <property type="entry name" value="AAA"/>
    <property type="match status" value="2"/>
</dbReference>
<dbReference type="InterPro" id="IPR027417">
    <property type="entry name" value="P-loop_NTPase"/>
</dbReference>
<keyword evidence="2 8" id="KW-0813">Transport</keyword>
<evidence type="ECO:0000256" key="8">
    <source>
        <dbReference type="RuleBase" id="RU365104"/>
    </source>
</evidence>
<dbReference type="Pfam" id="PF00005">
    <property type="entry name" value="ABC_tran"/>
    <property type="match status" value="2"/>
</dbReference>
<dbReference type="Gene3D" id="3.40.50.300">
    <property type="entry name" value="P-loop containing nucleotide triphosphate hydrolases"/>
    <property type="match status" value="2"/>
</dbReference>
<dbReference type="InterPro" id="IPR030946">
    <property type="entry name" value="EcfA2"/>
</dbReference>
<comment type="subcellular location">
    <subcellularLocation>
        <location evidence="1 8">Cell membrane</location>
        <topology evidence="1 8">Peripheral membrane protein</topology>
    </subcellularLocation>
</comment>
<dbReference type="GO" id="GO:0043190">
    <property type="term" value="C:ATP-binding cassette (ABC) transporter complex"/>
    <property type="evidence" value="ECO:0007669"/>
    <property type="project" value="TreeGrafter"/>
</dbReference>
<keyword evidence="5 8" id="KW-0067">ATP-binding</keyword>
<dbReference type="FunFam" id="3.40.50.300:FF:000224">
    <property type="entry name" value="Energy-coupling factor transporter ATP-binding protein EcfA"/>
    <property type="match status" value="2"/>
</dbReference>
<dbReference type="Proteomes" id="UP000092971">
    <property type="component" value="Chromosome"/>
</dbReference>
<dbReference type="InterPro" id="IPR003593">
    <property type="entry name" value="AAA+_ATPase"/>
</dbReference>
<dbReference type="GO" id="GO:0005524">
    <property type="term" value="F:ATP binding"/>
    <property type="evidence" value="ECO:0007669"/>
    <property type="project" value="UniProtKB-UniRule"/>
</dbReference>
<keyword evidence="4 8" id="KW-0547">Nucleotide-binding</keyword>
<sequence length="582" mass="64619">MEAIVAKDLEHVYLSRGGNEPARALNNISFSINEGEFVAIVGRNGSGKSTLAKHLNALLLPTGGTVCVFGKYTNAEDLIWEIRSQVGMVFQNPDNQIVATTVEEDVAFGPENLGVAPEEIRKRVNESLEKVNMLKYIHHSPHMLSGGQKQRVAIAGVLAMNPKCLVLDEATSMLDPTGRRDVIRILQKLNREDGITVILITHHMDEAAHADRVMVINRGSLVLEGTPREVFANSEILKKAGLDIPEVTSLYIRAVNEGIVKGGEIPVLMDELEKVLLKLDFVDSRKQERTHESPDGITESREKIIEIKNLSYVYMPGTPYERKALDNVSLDVYRGEILGIIGQTGSGKSTLIQHLNGLLTPTEGSINVAGIVPKGKALKELRRRVGLIFQNPEDQLFEETVEKDIAFGLKKMGLPDEEIEKRVIEAAEITGLPKEVLGRSPFELSGGQKRRVAIAGVIAMNPEILVLDEPTAGLDPAGSTEMYQFLLKLRKEKNTTIIVVSHTMEHVAYYCDRVAVMNHGKLVLAGKTREVFSKREFLAEMGLDVPQITEIFYRLNKKFPFVRKDILTVEEGIEELKRVLKK</sequence>
<dbReference type="GO" id="GO:0042626">
    <property type="term" value="F:ATPase-coupled transmembrane transporter activity"/>
    <property type="evidence" value="ECO:0007669"/>
    <property type="project" value="TreeGrafter"/>
</dbReference>
<dbReference type="NCBIfam" id="NF010167">
    <property type="entry name" value="PRK13648.1"/>
    <property type="match status" value="2"/>
</dbReference>
<dbReference type="OrthoDB" id="9784332at2"/>
<dbReference type="NCBIfam" id="TIGR04521">
    <property type="entry name" value="ECF_ATPase_2"/>
    <property type="match status" value="1"/>
</dbReference>
<dbReference type="CDD" id="cd03225">
    <property type="entry name" value="ABC_cobalt_CbiO_domain1"/>
    <property type="match status" value="2"/>
</dbReference>
<evidence type="ECO:0000259" key="9">
    <source>
        <dbReference type="PROSITE" id="PS50893"/>
    </source>
</evidence>
<dbReference type="RefSeq" id="WP_065821134.1">
    <property type="nucleotide sequence ID" value="NZ_CP014672.1"/>
</dbReference>
<dbReference type="PANTHER" id="PTHR43553">
    <property type="entry name" value="HEAVY METAL TRANSPORTER"/>
    <property type="match status" value="1"/>
</dbReference>
<dbReference type="PANTHER" id="PTHR43553:SF24">
    <property type="entry name" value="ENERGY-COUPLING FACTOR TRANSPORTER ATP-BINDING PROTEIN ECFA1"/>
    <property type="match status" value="1"/>
</dbReference>
<dbReference type="InterPro" id="IPR050095">
    <property type="entry name" value="ECF_ABC_transporter_ATP-bd"/>
</dbReference>
<dbReference type="EC" id="7.-.-.-" evidence="8"/>
<evidence type="ECO:0000313" key="11">
    <source>
        <dbReference type="Proteomes" id="UP000092971"/>
    </source>
</evidence>
<evidence type="ECO:0000313" key="10">
    <source>
        <dbReference type="EMBL" id="ANW99794.1"/>
    </source>
</evidence>
<comment type="function">
    <text evidence="8">ATP-binding (A) component of a common energy-coupling factor (ECF) ABC-transporter complex.</text>
</comment>
<feature type="domain" description="ABC transporter" evidence="9">
    <location>
        <begin position="7"/>
        <end position="243"/>
    </location>
</feature>